<comment type="catalytic activity">
    <reaction evidence="1">
        <text>Endonucleolytic cleavage to 5'-phosphomononucleotide and 5'-phosphooligonucleotide end-products.</text>
        <dbReference type="EC" id="3.1.30.1"/>
    </reaction>
</comment>
<dbReference type="PANTHER" id="PTHR33146">
    <property type="entry name" value="ENDONUCLEASE 4"/>
    <property type="match status" value="1"/>
</dbReference>
<evidence type="ECO:0000256" key="7">
    <source>
        <dbReference type="ARBA" id="ARBA00022729"/>
    </source>
</evidence>
<keyword evidence="9" id="KW-0378">Hydrolase</keyword>
<evidence type="ECO:0000256" key="2">
    <source>
        <dbReference type="ARBA" id="ARBA00009547"/>
    </source>
</evidence>
<keyword evidence="8" id="KW-0255">Endonuclease</keyword>
<keyword evidence="14" id="KW-1185">Reference proteome</keyword>
<dbReference type="CDD" id="cd11010">
    <property type="entry name" value="S1-P1_nuclease"/>
    <property type="match status" value="1"/>
</dbReference>
<evidence type="ECO:0000256" key="11">
    <source>
        <dbReference type="ARBA" id="ARBA00023180"/>
    </source>
</evidence>
<protein>
    <recommendedName>
        <fullName evidence="4">Aspergillus nuclease S1</fullName>
        <ecNumber evidence="4">3.1.30.1</ecNumber>
    </recommendedName>
</protein>
<keyword evidence="12" id="KW-0812">Transmembrane</keyword>
<name>A0A8T2BLA2_9BRAS</name>
<dbReference type="InterPro" id="IPR003154">
    <property type="entry name" value="S1/P1nuclease"/>
</dbReference>
<keyword evidence="12" id="KW-0472">Membrane</keyword>
<evidence type="ECO:0000256" key="4">
    <source>
        <dbReference type="ARBA" id="ARBA00012562"/>
    </source>
</evidence>
<dbReference type="EC" id="3.1.30.1" evidence="4"/>
<evidence type="ECO:0000256" key="6">
    <source>
        <dbReference type="ARBA" id="ARBA00022723"/>
    </source>
</evidence>
<dbReference type="PANTHER" id="PTHR33146:SF27">
    <property type="entry name" value="ENDONUCLEASE 2"/>
    <property type="match status" value="1"/>
</dbReference>
<keyword evidence="11" id="KW-0325">Glycoprotein</keyword>
<keyword evidence="6" id="KW-0479">Metal-binding</keyword>
<keyword evidence="10" id="KW-1015">Disulfide bond</keyword>
<evidence type="ECO:0000256" key="9">
    <source>
        <dbReference type="ARBA" id="ARBA00022801"/>
    </source>
</evidence>
<dbReference type="Proteomes" id="UP000694240">
    <property type="component" value="Chromosome 7"/>
</dbReference>
<keyword evidence="7" id="KW-0732">Signal</keyword>
<dbReference type="GO" id="GO:0006308">
    <property type="term" value="P:DNA catabolic process"/>
    <property type="evidence" value="ECO:0007669"/>
    <property type="project" value="InterPro"/>
</dbReference>
<reference evidence="13 14" key="1">
    <citation type="submission" date="2020-12" db="EMBL/GenBank/DDBJ databases">
        <title>Concerted genomic and epigenomic changes stabilize Arabidopsis allopolyploids.</title>
        <authorList>
            <person name="Chen Z."/>
        </authorList>
    </citation>
    <scope>NUCLEOTIDE SEQUENCE [LARGE SCALE GENOMIC DNA]</scope>
    <source>
        <strain evidence="13">Allo738</strain>
        <tissue evidence="13">Leaf</tissue>
    </source>
</reference>
<evidence type="ECO:0000256" key="10">
    <source>
        <dbReference type="ARBA" id="ARBA00023157"/>
    </source>
</evidence>
<evidence type="ECO:0000313" key="14">
    <source>
        <dbReference type="Proteomes" id="UP000694240"/>
    </source>
</evidence>
<keyword evidence="5" id="KW-0540">Nuclease</keyword>
<dbReference type="GO" id="GO:0003676">
    <property type="term" value="F:nucleic acid binding"/>
    <property type="evidence" value="ECO:0007669"/>
    <property type="project" value="InterPro"/>
</dbReference>
<accession>A0A8T2BLA2</accession>
<evidence type="ECO:0000256" key="1">
    <source>
        <dbReference type="ARBA" id="ARBA00000245"/>
    </source>
</evidence>
<dbReference type="EMBL" id="JAEFBK010000007">
    <property type="protein sequence ID" value="KAG7586272.1"/>
    <property type="molecule type" value="Genomic_DNA"/>
</dbReference>
<dbReference type="GO" id="GO:0046872">
    <property type="term" value="F:metal ion binding"/>
    <property type="evidence" value="ECO:0007669"/>
    <property type="project" value="UniProtKB-KW"/>
</dbReference>
<proteinExistence type="inferred from homology"/>
<comment type="subunit">
    <text evidence="3">Monomer.</text>
</comment>
<dbReference type="AlphaFoldDB" id="A0A8T2BLA2"/>
<comment type="similarity">
    <text evidence="2">Belongs to the nuclease type I family.</text>
</comment>
<evidence type="ECO:0000256" key="3">
    <source>
        <dbReference type="ARBA" id="ARBA00011245"/>
    </source>
</evidence>
<gene>
    <name evidence="13" type="ORF">ISN45_Aa02g015870</name>
</gene>
<evidence type="ECO:0000256" key="12">
    <source>
        <dbReference type="SAM" id="Phobius"/>
    </source>
</evidence>
<comment type="caution">
    <text evidence="13">The sequence shown here is derived from an EMBL/GenBank/DDBJ whole genome shotgun (WGS) entry which is preliminary data.</text>
</comment>
<dbReference type="GO" id="GO:0004521">
    <property type="term" value="F:RNA endonuclease activity"/>
    <property type="evidence" value="ECO:0007669"/>
    <property type="project" value="UniProtKB-ARBA"/>
</dbReference>
<organism evidence="13 14">
    <name type="scientific">Arabidopsis thaliana x Arabidopsis arenosa</name>
    <dbReference type="NCBI Taxonomy" id="1240361"/>
    <lineage>
        <taxon>Eukaryota</taxon>
        <taxon>Viridiplantae</taxon>
        <taxon>Streptophyta</taxon>
        <taxon>Embryophyta</taxon>
        <taxon>Tracheophyta</taxon>
        <taxon>Spermatophyta</taxon>
        <taxon>Magnoliopsida</taxon>
        <taxon>eudicotyledons</taxon>
        <taxon>Gunneridae</taxon>
        <taxon>Pentapetalae</taxon>
        <taxon>rosids</taxon>
        <taxon>malvids</taxon>
        <taxon>Brassicales</taxon>
        <taxon>Brassicaceae</taxon>
        <taxon>Camelineae</taxon>
        <taxon>Arabidopsis</taxon>
    </lineage>
</organism>
<dbReference type="Pfam" id="PF02265">
    <property type="entry name" value="S1-P1_nuclease"/>
    <property type="match status" value="1"/>
</dbReference>
<evidence type="ECO:0000256" key="5">
    <source>
        <dbReference type="ARBA" id="ARBA00022722"/>
    </source>
</evidence>
<keyword evidence="12" id="KW-1133">Transmembrane helix</keyword>
<dbReference type="FunFam" id="1.10.575.10:FF:000002">
    <property type="entry name" value="Endonuclease 2"/>
    <property type="match status" value="1"/>
</dbReference>
<sequence length="308" mass="34870">MQDKELIKTTTHISKNSEMANQRGLHVVMMIITVWLLYAAPSIHGWGKEGHEIICKIAQTRLDETAAKAVKELLPESAEGDLSSLCLWADRVKFRYHWSSPLHYINTPDACSYQYNRDCKDEAGEKGRCVAGAIYNYTTQLLSYNTAASSQSQYNLTEALLFVSHFMGDIHQPLHVGYASDKGGNTIEVHWYRRKANLHHIWDSNIIETAEADLYNSELEGMVDALKKNITTEWADQVKRWESCTKKTACPDIYASEGIQAACDWAYKGVTEGDTLEDEYFYSRLPIVYQRLAQGGVRLAATLNRIFG</sequence>
<evidence type="ECO:0000313" key="13">
    <source>
        <dbReference type="EMBL" id="KAG7586272.1"/>
    </source>
</evidence>
<dbReference type="GO" id="GO:0000014">
    <property type="term" value="F:single-stranded DNA endodeoxyribonuclease activity"/>
    <property type="evidence" value="ECO:0007669"/>
    <property type="project" value="UniProtKB-ARBA"/>
</dbReference>
<evidence type="ECO:0000256" key="8">
    <source>
        <dbReference type="ARBA" id="ARBA00022759"/>
    </source>
</evidence>
<feature type="transmembrane region" description="Helical" evidence="12">
    <location>
        <begin position="25"/>
        <end position="47"/>
    </location>
</feature>